<dbReference type="AlphaFoldDB" id="A0A8H4KKI5"/>
<protein>
    <recommendedName>
        <fullName evidence="2">Glycan binding protein Y3-like domain-containing protein</fullName>
    </recommendedName>
</protein>
<comment type="caution">
    <text evidence="3">The sequence shown here is derived from an EMBL/GenBank/DDBJ whole genome shotgun (WGS) entry which is preliminary data.</text>
</comment>
<keyword evidence="4" id="KW-1185">Reference proteome</keyword>
<feature type="signal peptide" evidence="1">
    <location>
        <begin position="1"/>
        <end position="21"/>
    </location>
</feature>
<reference evidence="3 4" key="1">
    <citation type="submission" date="2020-01" db="EMBL/GenBank/DDBJ databases">
        <title>Identification and distribution of gene clusters putatively required for synthesis of sphingolipid metabolism inhibitors in phylogenetically diverse species of the filamentous fungus Fusarium.</title>
        <authorList>
            <person name="Kim H.-S."/>
            <person name="Busman M."/>
            <person name="Brown D.W."/>
            <person name="Divon H."/>
            <person name="Uhlig S."/>
            <person name="Proctor R.H."/>
        </authorList>
    </citation>
    <scope>NUCLEOTIDE SEQUENCE [LARGE SCALE GENOMIC DNA]</scope>
    <source>
        <strain evidence="3 4">NRRL 20459</strain>
    </source>
</reference>
<feature type="chain" id="PRO_5034411951" description="Glycan binding protein Y3-like domain-containing protein" evidence="1">
    <location>
        <begin position="22"/>
        <end position="164"/>
    </location>
</feature>
<evidence type="ECO:0000313" key="4">
    <source>
        <dbReference type="Proteomes" id="UP000554235"/>
    </source>
</evidence>
<keyword evidence="1" id="KW-0732">Signal</keyword>
<evidence type="ECO:0000313" key="3">
    <source>
        <dbReference type="EMBL" id="KAF4451956.1"/>
    </source>
</evidence>
<dbReference type="InterPro" id="IPR054443">
    <property type="entry name" value="Y3-like_dom"/>
</dbReference>
<name>A0A8H4KKI5_9HYPO</name>
<proteinExistence type="predicted"/>
<accession>A0A8H4KKI5</accession>
<dbReference type="EMBL" id="JAADYS010003012">
    <property type="protein sequence ID" value="KAF4451956.1"/>
    <property type="molecule type" value="Genomic_DNA"/>
</dbReference>
<feature type="domain" description="Glycan binding protein Y3-like" evidence="2">
    <location>
        <begin position="105"/>
        <end position="151"/>
    </location>
</feature>
<evidence type="ECO:0000259" key="2">
    <source>
        <dbReference type="Pfam" id="PF22803"/>
    </source>
</evidence>
<organism evidence="3 4">
    <name type="scientific">Fusarium albosuccineum</name>
    <dbReference type="NCBI Taxonomy" id="1237068"/>
    <lineage>
        <taxon>Eukaryota</taxon>
        <taxon>Fungi</taxon>
        <taxon>Dikarya</taxon>
        <taxon>Ascomycota</taxon>
        <taxon>Pezizomycotina</taxon>
        <taxon>Sordariomycetes</taxon>
        <taxon>Hypocreomycetidae</taxon>
        <taxon>Hypocreales</taxon>
        <taxon>Nectriaceae</taxon>
        <taxon>Fusarium</taxon>
        <taxon>Fusarium decemcellulare species complex</taxon>
    </lineage>
</organism>
<evidence type="ECO:0000256" key="1">
    <source>
        <dbReference type="SAM" id="SignalP"/>
    </source>
</evidence>
<gene>
    <name evidence="3" type="ORF">FALBO_16255</name>
</gene>
<sequence length="164" mass="17530">MVGTNHLCLALLGLGASTVLADDEWAGCYKASKSCGFLGAHSCPEPKLLDVMKQENIDWALDNSCGFLSTYVNDNPDDLSTEWIVCIHSTYSQFSGIFSLKRNDPSLGAVPIKDECKVKMQKITSDCNSGAGGTYGAGGFTYRIDPNTGYCPDGVTKVHPPPPS</sequence>
<dbReference type="Proteomes" id="UP000554235">
    <property type="component" value="Unassembled WGS sequence"/>
</dbReference>
<dbReference type="Pfam" id="PF22803">
    <property type="entry name" value="GBD_Y3"/>
    <property type="match status" value="1"/>
</dbReference>